<name>A0ABV1G4P6_9FIRM</name>
<organism evidence="1 2">
    <name type="scientific">Faecousia intestinalis</name>
    <dbReference type="NCBI Taxonomy" id="3133167"/>
    <lineage>
        <taxon>Bacteria</taxon>
        <taxon>Bacillati</taxon>
        <taxon>Bacillota</taxon>
        <taxon>Clostridia</taxon>
        <taxon>Eubacteriales</taxon>
        <taxon>Oscillospiraceae</taxon>
        <taxon>Faecousia</taxon>
    </lineage>
</organism>
<comment type="caution">
    <text evidence="1">The sequence shown here is derived from an EMBL/GenBank/DDBJ whole genome shotgun (WGS) entry which is preliminary data.</text>
</comment>
<reference evidence="1 2" key="1">
    <citation type="submission" date="2024-03" db="EMBL/GenBank/DDBJ databases">
        <title>Human intestinal bacterial collection.</title>
        <authorList>
            <person name="Pauvert C."/>
            <person name="Hitch T.C.A."/>
            <person name="Clavel T."/>
        </authorList>
    </citation>
    <scope>NUCLEOTIDE SEQUENCE [LARGE SCALE GENOMIC DNA]</scope>
    <source>
        <strain evidence="1 2">CLA-AA-H192</strain>
    </source>
</reference>
<dbReference type="Proteomes" id="UP001491552">
    <property type="component" value="Unassembled WGS sequence"/>
</dbReference>
<evidence type="ECO:0000313" key="2">
    <source>
        <dbReference type="Proteomes" id="UP001491552"/>
    </source>
</evidence>
<dbReference type="InterPro" id="IPR043740">
    <property type="entry name" value="DUF5685"/>
</dbReference>
<keyword evidence="2" id="KW-1185">Reference proteome</keyword>
<dbReference type="RefSeq" id="WP_349135055.1">
    <property type="nucleotide sequence ID" value="NZ_JBBMFF010000152.1"/>
</dbReference>
<dbReference type="EMBL" id="JBBMFF010000152">
    <property type="protein sequence ID" value="MEQ2510383.1"/>
    <property type="molecule type" value="Genomic_DNA"/>
</dbReference>
<accession>A0ABV1G4P6</accession>
<sequence>MFGYVLPRRDRLSEEAQVRYHAAYCGLCRALKLEYGFAARFLVNYDMTFLYFLLREGVPACPGRCFCPARPWCRKACLPEDGAMRYAADLSVLLSWWKLLDARRDSRGPRRLAAKAALLLYRRSYRRASARHPALDAAFGTELARLQALEDEKSPSIDRTADAFASLLRDCAAHYDGRERRPEQLLLYHVGRYLYLADALEDLPRDVRAGAYNPLRYRYGADGGTLDPADRAQLLETIDASISMACSAMELLDGRRDRELLSNILYFGLPAVLHAVAEGTFRKAGNRRKT</sequence>
<dbReference type="Pfam" id="PF18937">
    <property type="entry name" value="DUF5685"/>
    <property type="match status" value="1"/>
</dbReference>
<gene>
    <name evidence="1" type="ORF">WMO66_03810</name>
</gene>
<evidence type="ECO:0000313" key="1">
    <source>
        <dbReference type="EMBL" id="MEQ2510383.1"/>
    </source>
</evidence>
<proteinExistence type="predicted"/>
<protein>
    <submittedName>
        <fullName evidence="1">DUF5685 family protein</fullName>
    </submittedName>
</protein>